<accession>A0AAU7JQ49</accession>
<evidence type="ECO:0000256" key="9">
    <source>
        <dbReference type="ARBA" id="ARBA00023204"/>
    </source>
</evidence>
<dbReference type="EC" id="3.6.1.55" evidence="11"/>
<evidence type="ECO:0000256" key="8">
    <source>
        <dbReference type="ARBA" id="ARBA00022842"/>
    </source>
</evidence>
<evidence type="ECO:0000256" key="3">
    <source>
        <dbReference type="ARBA" id="ARBA00022457"/>
    </source>
</evidence>
<dbReference type="GO" id="GO:0008413">
    <property type="term" value="F:8-oxo-7,8-dihydroguanosine triphosphate pyrophosphatase activity"/>
    <property type="evidence" value="ECO:0007669"/>
    <property type="project" value="TreeGrafter"/>
</dbReference>
<evidence type="ECO:0000256" key="10">
    <source>
        <dbReference type="ARBA" id="ARBA00035861"/>
    </source>
</evidence>
<evidence type="ECO:0000256" key="12">
    <source>
        <dbReference type="RuleBase" id="RU003476"/>
    </source>
</evidence>
<evidence type="ECO:0000256" key="2">
    <source>
        <dbReference type="ARBA" id="ARBA00005582"/>
    </source>
</evidence>
<protein>
    <recommendedName>
        <fullName evidence="11">8-oxo-dGTP diphosphatase</fullName>
        <ecNumber evidence="11">3.6.1.55</ecNumber>
    </recommendedName>
</protein>
<dbReference type="Gene3D" id="3.90.79.10">
    <property type="entry name" value="Nucleoside Triphosphate Pyrophosphohydrolase"/>
    <property type="match status" value="1"/>
</dbReference>
<comment type="similarity">
    <text evidence="2 12">Belongs to the Nudix hydrolase family.</text>
</comment>
<dbReference type="InterPro" id="IPR020476">
    <property type="entry name" value="Nudix_hydrolase"/>
</dbReference>
<proteinExistence type="inferred from homology"/>
<dbReference type="EMBL" id="CP157483">
    <property type="protein sequence ID" value="XBO42378.1"/>
    <property type="molecule type" value="Genomic_DNA"/>
</dbReference>
<dbReference type="InterPro" id="IPR020084">
    <property type="entry name" value="NUDIX_hydrolase_CS"/>
</dbReference>
<keyword evidence="8" id="KW-0460">Magnesium</keyword>
<evidence type="ECO:0000259" key="13">
    <source>
        <dbReference type="PROSITE" id="PS51462"/>
    </source>
</evidence>
<comment type="catalytic activity">
    <reaction evidence="10">
        <text>8-oxo-dGTP + H2O = 8-oxo-dGMP + diphosphate + H(+)</text>
        <dbReference type="Rhea" id="RHEA:31575"/>
        <dbReference type="ChEBI" id="CHEBI:15377"/>
        <dbReference type="ChEBI" id="CHEBI:15378"/>
        <dbReference type="ChEBI" id="CHEBI:33019"/>
        <dbReference type="ChEBI" id="CHEBI:63224"/>
        <dbReference type="ChEBI" id="CHEBI:77896"/>
        <dbReference type="EC" id="3.6.1.55"/>
    </reaction>
</comment>
<dbReference type="AlphaFoldDB" id="A0AAU7JQ49"/>
<organism evidence="14">
    <name type="scientific">Pedococcus sp. KACC 23699</name>
    <dbReference type="NCBI Taxonomy" id="3149228"/>
    <lineage>
        <taxon>Bacteria</taxon>
        <taxon>Bacillati</taxon>
        <taxon>Actinomycetota</taxon>
        <taxon>Actinomycetes</taxon>
        <taxon>Micrococcales</taxon>
        <taxon>Intrasporangiaceae</taxon>
        <taxon>Pedococcus</taxon>
    </lineage>
</organism>
<dbReference type="PROSITE" id="PS00893">
    <property type="entry name" value="NUDIX_BOX"/>
    <property type="match status" value="1"/>
</dbReference>
<keyword evidence="3" id="KW-0515">Mutator protein</keyword>
<evidence type="ECO:0000313" key="14">
    <source>
        <dbReference type="EMBL" id="XBO42378.1"/>
    </source>
</evidence>
<dbReference type="InterPro" id="IPR047127">
    <property type="entry name" value="MutT-like"/>
</dbReference>
<dbReference type="GO" id="GO:0046872">
    <property type="term" value="F:metal ion binding"/>
    <property type="evidence" value="ECO:0007669"/>
    <property type="project" value="UniProtKB-KW"/>
</dbReference>
<comment type="cofactor">
    <cofactor evidence="1">
        <name>Mg(2+)</name>
        <dbReference type="ChEBI" id="CHEBI:18420"/>
    </cofactor>
</comment>
<evidence type="ECO:0000256" key="4">
    <source>
        <dbReference type="ARBA" id="ARBA00022705"/>
    </source>
</evidence>
<dbReference type="InterPro" id="IPR000086">
    <property type="entry name" value="NUDIX_hydrolase_dom"/>
</dbReference>
<feature type="domain" description="Nudix hydrolase" evidence="13">
    <location>
        <begin position="12"/>
        <end position="147"/>
    </location>
</feature>
<dbReference type="GO" id="GO:0044715">
    <property type="term" value="F:8-oxo-dGDP phosphatase activity"/>
    <property type="evidence" value="ECO:0007669"/>
    <property type="project" value="TreeGrafter"/>
</dbReference>
<dbReference type="PANTHER" id="PTHR47707:SF1">
    <property type="entry name" value="NUDIX HYDROLASE FAMILY PROTEIN"/>
    <property type="match status" value="1"/>
</dbReference>
<gene>
    <name evidence="14" type="ORF">ABEG17_12400</name>
</gene>
<dbReference type="PANTHER" id="PTHR47707">
    <property type="entry name" value="8-OXO-DGTP DIPHOSPHATASE"/>
    <property type="match status" value="1"/>
</dbReference>
<sequence length="148" mass="16179">MTDNASPASTFEVRSVVGAAIVDDLEHPTRLLSARRTEPPALAGGWEFAGGKVDPGESEEQALHRELAEELGVSVRLGEVLPGPLEDGRWPLGESYAMTLWWVVVESGEPAPLEEHDALRWLTVDDLYDVPWLAADLPIVDVIAARMR</sequence>
<evidence type="ECO:0000256" key="11">
    <source>
        <dbReference type="ARBA" id="ARBA00038905"/>
    </source>
</evidence>
<dbReference type="GO" id="GO:0006281">
    <property type="term" value="P:DNA repair"/>
    <property type="evidence" value="ECO:0007669"/>
    <property type="project" value="UniProtKB-KW"/>
</dbReference>
<dbReference type="CDD" id="cd03425">
    <property type="entry name" value="NUDIX_MutT_NudA_like"/>
    <property type="match status" value="1"/>
</dbReference>
<evidence type="ECO:0000256" key="7">
    <source>
        <dbReference type="ARBA" id="ARBA00022801"/>
    </source>
</evidence>
<dbReference type="RefSeq" id="WP_406829789.1">
    <property type="nucleotide sequence ID" value="NZ_CP157483.1"/>
</dbReference>
<keyword evidence="9" id="KW-0234">DNA repair</keyword>
<dbReference type="Pfam" id="PF00293">
    <property type="entry name" value="NUDIX"/>
    <property type="match status" value="1"/>
</dbReference>
<dbReference type="GO" id="GO:0044716">
    <property type="term" value="F:8-oxo-GDP phosphatase activity"/>
    <property type="evidence" value="ECO:0007669"/>
    <property type="project" value="TreeGrafter"/>
</dbReference>
<dbReference type="SUPFAM" id="SSF55811">
    <property type="entry name" value="Nudix"/>
    <property type="match status" value="1"/>
</dbReference>
<keyword evidence="5" id="KW-0479">Metal-binding</keyword>
<dbReference type="GO" id="GO:0006260">
    <property type="term" value="P:DNA replication"/>
    <property type="evidence" value="ECO:0007669"/>
    <property type="project" value="UniProtKB-KW"/>
</dbReference>
<keyword evidence="4" id="KW-0235">DNA replication</keyword>
<reference evidence="14" key="1">
    <citation type="submission" date="2024-05" db="EMBL/GenBank/DDBJ databases">
        <authorList>
            <person name="Kim S."/>
            <person name="Heo J."/>
            <person name="Choi H."/>
            <person name="Choi Y."/>
            <person name="Kwon S.-W."/>
            <person name="Kim Y."/>
        </authorList>
    </citation>
    <scope>NUCLEOTIDE SEQUENCE</scope>
    <source>
        <strain evidence="14">KACC 23699</strain>
    </source>
</reference>
<evidence type="ECO:0000256" key="5">
    <source>
        <dbReference type="ARBA" id="ARBA00022723"/>
    </source>
</evidence>
<dbReference type="PRINTS" id="PR00502">
    <property type="entry name" value="NUDIXFAMILY"/>
</dbReference>
<dbReference type="PROSITE" id="PS51462">
    <property type="entry name" value="NUDIX"/>
    <property type="match status" value="1"/>
</dbReference>
<dbReference type="InterPro" id="IPR015797">
    <property type="entry name" value="NUDIX_hydrolase-like_dom_sf"/>
</dbReference>
<keyword evidence="7 12" id="KW-0378">Hydrolase</keyword>
<evidence type="ECO:0000256" key="6">
    <source>
        <dbReference type="ARBA" id="ARBA00022763"/>
    </source>
</evidence>
<keyword evidence="6" id="KW-0227">DNA damage</keyword>
<evidence type="ECO:0000256" key="1">
    <source>
        <dbReference type="ARBA" id="ARBA00001946"/>
    </source>
</evidence>
<dbReference type="GO" id="GO:0035539">
    <property type="term" value="F:8-oxo-7,8-dihydrodeoxyguanosine triphosphate pyrophosphatase activity"/>
    <property type="evidence" value="ECO:0007669"/>
    <property type="project" value="UniProtKB-EC"/>
</dbReference>
<name>A0AAU7JQ49_9MICO</name>